<comment type="caution">
    <text evidence="2">The sequence shown here is derived from an EMBL/GenBank/DDBJ whole genome shotgun (WGS) entry which is preliminary data.</text>
</comment>
<sequence>MPRLTDTSLRALPVPAKGQRTYFDEVVPNFGCRVSQGGTRSFIVQLGADRRLITIGRYPPISLAKAREEARRLMAERTLGRFRPQSVPWEEARELFLARCTQKNSRGRSRITAAC</sequence>
<organism evidence="2">
    <name type="scientific">Bradyrhizobium barranii subsp. barranii</name>
    <dbReference type="NCBI Taxonomy" id="2823807"/>
    <lineage>
        <taxon>Bacteria</taxon>
        <taxon>Pseudomonadati</taxon>
        <taxon>Pseudomonadota</taxon>
        <taxon>Alphaproteobacteria</taxon>
        <taxon>Hyphomicrobiales</taxon>
        <taxon>Nitrobacteraceae</taxon>
        <taxon>Bradyrhizobium</taxon>
        <taxon>Bradyrhizobium barranii</taxon>
    </lineage>
</organism>
<evidence type="ECO:0000259" key="1">
    <source>
        <dbReference type="Pfam" id="PF13356"/>
    </source>
</evidence>
<dbReference type="Gene3D" id="3.30.160.390">
    <property type="entry name" value="Integrase, DNA-binding domain"/>
    <property type="match status" value="1"/>
</dbReference>
<gene>
    <name evidence="2" type="ORF">G6321_14770</name>
</gene>
<dbReference type="InterPro" id="IPR025166">
    <property type="entry name" value="Integrase_DNA_bind_dom"/>
</dbReference>
<name>A0A7Z0TPS3_9BRAD</name>
<accession>A0A7Z0TPS3</accession>
<dbReference type="InterPro" id="IPR038488">
    <property type="entry name" value="Integrase_DNA-bd_sf"/>
</dbReference>
<dbReference type="RefSeq" id="WP_166345972.1">
    <property type="nucleotide sequence ID" value="NZ_CP088280.1"/>
</dbReference>
<dbReference type="EMBL" id="JACBFH010000001">
    <property type="protein sequence ID" value="NYY89642.1"/>
    <property type="molecule type" value="Genomic_DNA"/>
</dbReference>
<proteinExistence type="predicted"/>
<evidence type="ECO:0000313" key="2">
    <source>
        <dbReference type="EMBL" id="NYY89642.1"/>
    </source>
</evidence>
<reference evidence="2" key="1">
    <citation type="submission" date="2020-06" db="EMBL/GenBank/DDBJ databases">
        <title>Whole Genome Sequence of Bradyrhizobium sp. Strain 323S2.</title>
        <authorList>
            <person name="Bromfield E.S.P."/>
        </authorList>
    </citation>
    <scope>NUCLEOTIDE SEQUENCE [LARGE SCALE GENOMIC DNA]</scope>
    <source>
        <strain evidence="2">323S2</strain>
    </source>
</reference>
<protein>
    <submittedName>
        <fullName evidence="2">DUF4102 domain-containing protein</fullName>
    </submittedName>
</protein>
<dbReference type="AlphaFoldDB" id="A0A7Z0TPS3"/>
<dbReference type="Pfam" id="PF13356">
    <property type="entry name" value="Arm-DNA-bind_3"/>
    <property type="match status" value="1"/>
</dbReference>
<feature type="domain" description="Integrase DNA-binding" evidence="1">
    <location>
        <begin position="4"/>
        <end position="80"/>
    </location>
</feature>